<reference evidence="2 3" key="1">
    <citation type="submission" date="2020-01" db="EMBL/GenBank/DDBJ databases">
        <title>Insect and environment-associated Actinomycetes.</title>
        <authorList>
            <person name="Currrie C."/>
            <person name="Chevrette M."/>
            <person name="Carlson C."/>
            <person name="Stubbendieck R."/>
            <person name="Wendt-Pienkowski E."/>
        </authorList>
    </citation>
    <scope>NUCLEOTIDE SEQUENCE [LARGE SCALE GENOMIC DNA]</scope>
    <source>
        <strain evidence="2 3">SID14438</strain>
    </source>
</reference>
<protein>
    <submittedName>
        <fullName evidence="2">Helix-turn-helix domain-containing protein</fullName>
    </submittedName>
</protein>
<accession>A0A6N9V667</accession>
<dbReference type="RefSeq" id="WP_031126346.1">
    <property type="nucleotide sequence ID" value="NZ_JAAGME010000332.1"/>
</dbReference>
<dbReference type="InterPro" id="IPR041657">
    <property type="entry name" value="HTH_17"/>
</dbReference>
<evidence type="ECO:0000259" key="1">
    <source>
        <dbReference type="Pfam" id="PF12728"/>
    </source>
</evidence>
<dbReference type="AlphaFoldDB" id="A0A6N9V667"/>
<comment type="caution">
    <text evidence="2">The sequence shown here is derived from an EMBL/GenBank/DDBJ whole genome shotgun (WGS) entry which is preliminary data.</text>
</comment>
<sequence>MKRHRDESVAFSAVFGLPAEVGMRMAADALNLGLSTAYKQARNGEFPCPLRKVGRRYVVRLTDLMRALGIQDVRVHYDDFEAGARIARGRADAWY</sequence>
<proteinExistence type="predicted"/>
<feature type="domain" description="Helix-turn-helix" evidence="1">
    <location>
        <begin position="26"/>
        <end position="66"/>
    </location>
</feature>
<evidence type="ECO:0000313" key="3">
    <source>
        <dbReference type="Proteomes" id="UP000471648"/>
    </source>
</evidence>
<dbReference type="EMBL" id="JAAGME010000332">
    <property type="protein sequence ID" value="NEB67155.1"/>
    <property type="molecule type" value="Genomic_DNA"/>
</dbReference>
<evidence type="ECO:0000313" key="2">
    <source>
        <dbReference type="EMBL" id="NEB67155.1"/>
    </source>
</evidence>
<dbReference type="Proteomes" id="UP000471648">
    <property type="component" value="Unassembled WGS sequence"/>
</dbReference>
<gene>
    <name evidence="2" type="ORF">G3I39_08835</name>
</gene>
<dbReference type="Pfam" id="PF12728">
    <property type="entry name" value="HTH_17"/>
    <property type="match status" value="1"/>
</dbReference>
<organism evidence="2 3">
    <name type="scientific">Streptomyces microflavus</name>
    <name type="common">Streptomyces lipmanii</name>
    <dbReference type="NCBI Taxonomy" id="1919"/>
    <lineage>
        <taxon>Bacteria</taxon>
        <taxon>Bacillati</taxon>
        <taxon>Actinomycetota</taxon>
        <taxon>Actinomycetes</taxon>
        <taxon>Kitasatosporales</taxon>
        <taxon>Streptomycetaceae</taxon>
        <taxon>Streptomyces</taxon>
    </lineage>
</organism>
<name>A0A6N9V667_STRMI</name>